<accession>A0A7C3UDP9</accession>
<organism evidence="1">
    <name type="scientific">Geoglobus ahangari</name>
    <dbReference type="NCBI Taxonomy" id="113653"/>
    <lineage>
        <taxon>Archaea</taxon>
        <taxon>Methanobacteriati</taxon>
        <taxon>Methanobacteriota</taxon>
        <taxon>Archaeoglobi</taxon>
        <taxon>Archaeoglobales</taxon>
        <taxon>Archaeoglobaceae</taxon>
        <taxon>Geoglobus</taxon>
    </lineage>
</organism>
<dbReference type="InterPro" id="IPR007417">
    <property type="entry name" value="DUF473"/>
</dbReference>
<protein>
    <submittedName>
        <fullName evidence="1">DUF473 domain-containing protein</fullName>
    </submittedName>
</protein>
<gene>
    <name evidence="3" type="ORF">ENL48_04995</name>
    <name evidence="2" type="ORF">ENT89_03735</name>
    <name evidence="1" type="ORF">ENX77_03900</name>
</gene>
<comment type="caution">
    <text evidence="1">The sequence shown here is derived from an EMBL/GenBank/DDBJ whole genome shotgun (WGS) entry which is preliminary data.</text>
</comment>
<dbReference type="AlphaFoldDB" id="A0A7C3UDP9"/>
<evidence type="ECO:0000313" key="3">
    <source>
        <dbReference type="EMBL" id="HHF48510.1"/>
    </source>
</evidence>
<dbReference type="Pfam" id="PF04322">
    <property type="entry name" value="DUF473"/>
    <property type="match status" value="1"/>
</dbReference>
<dbReference type="EMBL" id="DTAK01000020">
    <property type="protein sequence ID" value="HGU59283.1"/>
    <property type="molecule type" value="Genomic_DNA"/>
</dbReference>
<dbReference type="EMBL" id="DRUC01000071">
    <property type="protein sequence ID" value="HHF48510.1"/>
    <property type="molecule type" value="Genomic_DNA"/>
</dbReference>
<name>A0A7C3UDP9_9EURY</name>
<evidence type="ECO:0000313" key="1">
    <source>
        <dbReference type="EMBL" id="HGE66254.1"/>
    </source>
</evidence>
<sequence>MRCRVLSGISRNVIEDILRGNLKTLELRNVTNVATALNTEVGECIFITTAKNIDIDRGVTGIIAEVIGKEVISHSTIFARSEYVEECEMTVVRLRIKPKSLGRIVNIYRGGLLEPIEAEVIRVDYFSAR</sequence>
<proteinExistence type="predicted"/>
<dbReference type="EMBL" id="DTPI01000028">
    <property type="protein sequence ID" value="HGE66254.1"/>
    <property type="molecule type" value="Genomic_DNA"/>
</dbReference>
<evidence type="ECO:0000313" key="2">
    <source>
        <dbReference type="EMBL" id="HGU59283.1"/>
    </source>
</evidence>
<reference evidence="1" key="1">
    <citation type="journal article" date="2020" name="mSystems">
        <title>Genome- and Community-Level Interaction Insights into Carbon Utilization and Element Cycling Functions of Hydrothermarchaeota in Hydrothermal Sediment.</title>
        <authorList>
            <person name="Zhou Z."/>
            <person name="Liu Y."/>
            <person name="Xu W."/>
            <person name="Pan J."/>
            <person name="Luo Z.H."/>
            <person name="Li M."/>
        </authorList>
    </citation>
    <scope>NUCLEOTIDE SEQUENCE [LARGE SCALE GENOMIC DNA]</scope>
    <source>
        <strain evidence="3">SpSt-10</strain>
        <strain evidence="2">SpSt-62</strain>
        <strain evidence="1">SpSt-97</strain>
    </source>
</reference>